<keyword evidence="5" id="KW-0418">Kinase</keyword>
<dbReference type="EMBL" id="MGHY01000005">
    <property type="protein sequence ID" value="OGM79944.1"/>
    <property type="molecule type" value="Genomic_DNA"/>
</dbReference>
<dbReference type="GO" id="GO:0000155">
    <property type="term" value="F:phosphorelay sensor kinase activity"/>
    <property type="evidence" value="ECO:0007669"/>
    <property type="project" value="InterPro"/>
</dbReference>
<evidence type="ECO:0000256" key="1">
    <source>
        <dbReference type="ARBA" id="ARBA00000085"/>
    </source>
</evidence>
<evidence type="ECO:0000259" key="8">
    <source>
        <dbReference type="PROSITE" id="PS50109"/>
    </source>
</evidence>
<keyword evidence="7" id="KW-0812">Transmembrane</keyword>
<dbReference type="InterPro" id="IPR036097">
    <property type="entry name" value="HisK_dim/P_sf"/>
</dbReference>
<dbReference type="SUPFAM" id="SSF47384">
    <property type="entry name" value="Homodimeric domain of signal transducing histidine kinase"/>
    <property type="match status" value="1"/>
</dbReference>
<feature type="transmembrane region" description="Helical" evidence="7">
    <location>
        <begin position="189"/>
        <end position="209"/>
    </location>
</feature>
<sequence length="476" mass="53531">MKKLLSSFSLVQKVAITVFVLLVVTSIVTGVLISTFIRQSYLSEQKQSLAQFVQKQAHESLTSSDFLTDDFGSVQTKFDFYRNEIAMPDVVRIKIYNREGVVISSDQPELIGQKSFIDESDELDEILEGKIVGTISVPDKAENKYEQNLGQLLELYVPITFDDVNVDGIVEIYLQFETRNLEIIRSQRYAVVSIAGTIAAAFIILLIIVRSASKTLIQQDIQLKKDIQKEQEYSLLKDEFITMSSHQLRTPASAIKWSLELLEEEFDGKNVLNDEQKEALSAATANTETLIAIINNLLIIAEIKPDYFKFENKAYLIKDIVYEIIKKYQPLINEKNIKIVFMPGQETITTTIKKEALGFILESMIKNAIDYSSLLGEIKIEIIVSLGKVQILVSDGGIGIPDDERVKVFGKFFRASNSIEKKNVGSGMSLYIAQKIATGYGGLIRYEALPKGSKFVLEIFNGDMDNIVILKQNVKN</sequence>
<feature type="domain" description="Histidine kinase" evidence="8">
    <location>
        <begin position="243"/>
        <end position="463"/>
    </location>
</feature>
<dbReference type="STRING" id="1802538.A2382_04625"/>
<evidence type="ECO:0000256" key="7">
    <source>
        <dbReference type="SAM" id="Phobius"/>
    </source>
</evidence>
<evidence type="ECO:0000256" key="6">
    <source>
        <dbReference type="ARBA" id="ARBA00023012"/>
    </source>
</evidence>
<dbReference type="InterPro" id="IPR004358">
    <property type="entry name" value="Sig_transdc_His_kin-like_C"/>
</dbReference>
<accession>A0A1F8CUE7</accession>
<dbReference type="CDD" id="cd00082">
    <property type="entry name" value="HisKA"/>
    <property type="match status" value="1"/>
</dbReference>
<keyword evidence="4" id="KW-0808">Transferase</keyword>
<dbReference type="PRINTS" id="PR00344">
    <property type="entry name" value="BCTRLSENSOR"/>
</dbReference>
<dbReference type="InterPro" id="IPR036890">
    <property type="entry name" value="HATPase_C_sf"/>
</dbReference>
<gene>
    <name evidence="9" type="ORF">A2382_04625</name>
</gene>
<dbReference type="PANTHER" id="PTHR45453">
    <property type="entry name" value="PHOSPHATE REGULON SENSOR PROTEIN PHOR"/>
    <property type="match status" value="1"/>
</dbReference>
<dbReference type="InterPro" id="IPR003594">
    <property type="entry name" value="HATPase_dom"/>
</dbReference>
<proteinExistence type="predicted"/>
<dbReference type="InterPro" id="IPR050351">
    <property type="entry name" value="BphY/WalK/GraS-like"/>
</dbReference>
<dbReference type="InterPro" id="IPR003661">
    <property type="entry name" value="HisK_dim/P_dom"/>
</dbReference>
<comment type="caution">
    <text evidence="9">The sequence shown here is derived from an EMBL/GenBank/DDBJ whole genome shotgun (WGS) entry which is preliminary data.</text>
</comment>
<dbReference type="GO" id="GO:0016036">
    <property type="term" value="P:cellular response to phosphate starvation"/>
    <property type="evidence" value="ECO:0007669"/>
    <property type="project" value="TreeGrafter"/>
</dbReference>
<evidence type="ECO:0000256" key="4">
    <source>
        <dbReference type="ARBA" id="ARBA00022679"/>
    </source>
</evidence>
<evidence type="ECO:0000313" key="9">
    <source>
        <dbReference type="EMBL" id="OGM79944.1"/>
    </source>
</evidence>
<dbReference type="AlphaFoldDB" id="A0A1F8CUE7"/>
<dbReference type="SUPFAM" id="SSF55874">
    <property type="entry name" value="ATPase domain of HSP90 chaperone/DNA topoisomerase II/histidine kinase"/>
    <property type="match status" value="1"/>
</dbReference>
<feature type="transmembrane region" description="Helical" evidence="7">
    <location>
        <begin position="14"/>
        <end position="37"/>
    </location>
</feature>
<keyword evidence="3" id="KW-0597">Phosphoprotein</keyword>
<evidence type="ECO:0000256" key="5">
    <source>
        <dbReference type="ARBA" id="ARBA00022777"/>
    </source>
</evidence>
<evidence type="ECO:0000313" key="10">
    <source>
        <dbReference type="Proteomes" id="UP000178999"/>
    </source>
</evidence>
<dbReference type="Pfam" id="PF00512">
    <property type="entry name" value="HisKA"/>
    <property type="match status" value="1"/>
</dbReference>
<keyword evidence="7" id="KW-0472">Membrane</keyword>
<dbReference type="Gene3D" id="1.10.287.130">
    <property type="match status" value="1"/>
</dbReference>
<dbReference type="Proteomes" id="UP000178999">
    <property type="component" value="Unassembled WGS sequence"/>
</dbReference>
<dbReference type="Gene3D" id="3.30.565.10">
    <property type="entry name" value="Histidine kinase-like ATPase, C-terminal domain"/>
    <property type="match status" value="1"/>
</dbReference>
<protein>
    <recommendedName>
        <fullName evidence="2">histidine kinase</fullName>
        <ecNumber evidence="2">2.7.13.3</ecNumber>
    </recommendedName>
</protein>
<name>A0A1F8CUE7_9BACT</name>
<dbReference type="SMART" id="SM00388">
    <property type="entry name" value="HisKA"/>
    <property type="match status" value="1"/>
</dbReference>
<dbReference type="InterPro" id="IPR005467">
    <property type="entry name" value="His_kinase_dom"/>
</dbReference>
<dbReference type="GO" id="GO:0005886">
    <property type="term" value="C:plasma membrane"/>
    <property type="evidence" value="ECO:0007669"/>
    <property type="project" value="TreeGrafter"/>
</dbReference>
<reference evidence="9 10" key="1">
    <citation type="journal article" date="2016" name="Nat. Commun.">
        <title>Thousands of microbial genomes shed light on interconnected biogeochemical processes in an aquifer system.</title>
        <authorList>
            <person name="Anantharaman K."/>
            <person name="Brown C.T."/>
            <person name="Hug L.A."/>
            <person name="Sharon I."/>
            <person name="Castelle C.J."/>
            <person name="Probst A.J."/>
            <person name="Thomas B.C."/>
            <person name="Singh A."/>
            <person name="Wilkins M.J."/>
            <person name="Karaoz U."/>
            <person name="Brodie E.L."/>
            <person name="Williams K.H."/>
            <person name="Hubbard S.S."/>
            <person name="Banfield J.F."/>
        </authorList>
    </citation>
    <scope>NUCLEOTIDE SEQUENCE [LARGE SCALE GENOMIC DNA]</scope>
</reference>
<keyword evidence="6" id="KW-0902">Two-component regulatory system</keyword>
<dbReference type="PANTHER" id="PTHR45453:SF1">
    <property type="entry name" value="PHOSPHATE REGULON SENSOR PROTEIN PHOR"/>
    <property type="match status" value="1"/>
</dbReference>
<dbReference type="CDD" id="cd00075">
    <property type="entry name" value="HATPase"/>
    <property type="match status" value="1"/>
</dbReference>
<evidence type="ECO:0000256" key="3">
    <source>
        <dbReference type="ARBA" id="ARBA00022553"/>
    </source>
</evidence>
<evidence type="ECO:0000256" key="2">
    <source>
        <dbReference type="ARBA" id="ARBA00012438"/>
    </source>
</evidence>
<dbReference type="SMART" id="SM00387">
    <property type="entry name" value="HATPase_c"/>
    <property type="match status" value="1"/>
</dbReference>
<dbReference type="PROSITE" id="PS50109">
    <property type="entry name" value="HIS_KIN"/>
    <property type="match status" value="1"/>
</dbReference>
<comment type="catalytic activity">
    <reaction evidence="1">
        <text>ATP + protein L-histidine = ADP + protein N-phospho-L-histidine.</text>
        <dbReference type="EC" id="2.7.13.3"/>
    </reaction>
</comment>
<dbReference type="EC" id="2.7.13.3" evidence="2"/>
<organism evidence="9 10">
    <name type="scientific">Candidatus Woesebacteria bacterium RIFOXYB1_FULL_38_16</name>
    <dbReference type="NCBI Taxonomy" id="1802538"/>
    <lineage>
        <taxon>Bacteria</taxon>
        <taxon>Candidatus Woeseibacteriota</taxon>
    </lineage>
</organism>
<dbReference type="Pfam" id="PF02518">
    <property type="entry name" value="HATPase_c"/>
    <property type="match status" value="1"/>
</dbReference>
<dbReference type="GO" id="GO:0004721">
    <property type="term" value="F:phosphoprotein phosphatase activity"/>
    <property type="evidence" value="ECO:0007669"/>
    <property type="project" value="TreeGrafter"/>
</dbReference>
<keyword evidence="7" id="KW-1133">Transmembrane helix</keyword>